<dbReference type="Proteomes" id="UP000193749">
    <property type="component" value="Unassembled WGS sequence"/>
</dbReference>
<accession>A0A1X1EG05</accession>
<evidence type="ECO:0000313" key="3">
    <source>
        <dbReference type="Proteomes" id="UP000193749"/>
    </source>
</evidence>
<evidence type="ECO:0000313" key="2">
    <source>
        <dbReference type="EMBL" id="ORM87752.1"/>
    </source>
</evidence>
<comment type="caution">
    <text evidence="2">The sequence shown here is derived from an EMBL/GenBank/DDBJ whole genome shotgun (WGS) entry which is preliminary data.</text>
</comment>
<evidence type="ECO:0000256" key="1">
    <source>
        <dbReference type="SAM" id="MobiDB-lite"/>
    </source>
</evidence>
<sequence>MVILTRGAGVYAQLPNLRPALELVNKVVGEVFRKIKNPEYVGEVMDTIAFCTGIRPERVTFTIYCDFLAQIQSLLRQAGTYLPGEINENQFAIVAPPAGNIMAAATIPQDPHHRVWFSHSQSAASQAEFFKTMIHELGHMFTTANPAFDFIYLIPQGCNEQEVCDVDELHKALINEVANIGHNIYVREAYFKNTMKMLGKSYPGAPLHHLFNAATSAEAAYAMEYNDWLRYVLISRTSDLLSMLVMKLGYDKFLKALPPQARSTADPVLDMAKIEAIKDRTSINLHLNTICNVMREITTDFRAANGIMKKLASIALPYPAETAQWLKLMGGELPNMMARLYRNEPKNSAHVLGTINCILTWLMERGDLPASYVKECILPIPYTYEFYDTKNSKEIWQDKLINCWADLLRSFLRRSSHLPQQRDIENLVRILIQKSMSYRNIPGTVQFYKMLALELERRMNWFNHVTKNEQPQSDEPKSKKVKTSPEQPDSRLMNLAKKQRWYVAIEDENGEFLRGFNPAGERITVRELFTEQFRKPGVAGTAKIICTLREWQENGQAYYHGTTRDGGDIHCENDENNLSRAAMAAYRGEKPTEEEVIMLGRDLAAGEDNP</sequence>
<protein>
    <submittedName>
        <fullName evidence="2">Uncharacterized protein</fullName>
    </submittedName>
</protein>
<dbReference type="AlphaFoldDB" id="A0A1X1EG05"/>
<keyword evidence="3" id="KW-1185">Reference proteome</keyword>
<organism evidence="2 3">
    <name type="scientific">Pantoea cypripedii</name>
    <name type="common">Pectobacterium cypripedii</name>
    <name type="synonym">Erwinia cypripedii</name>
    <dbReference type="NCBI Taxonomy" id="55209"/>
    <lineage>
        <taxon>Bacteria</taxon>
        <taxon>Pseudomonadati</taxon>
        <taxon>Pseudomonadota</taxon>
        <taxon>Gammaproteobacteria</taxon>
        <taxon>Enterobacterales</taxon>
        <taxon>Erwiniaceae</taxon>
        <taxon>Pantoea</taxon>
    </lineage>
</organism>
<feature type="region of interest" description="Disordered" evidence="1">
    <location>
        <begin position="467"/>
        <end position="490"/>
    </location>
</feature>
<reference evidence="2 3" key="1">
    <citation type="journal article" date="2017" name="Antonie Van Leeuwenhoek">
        <title>Phylogenomic resolution of the bacterial genus Pantoea and its relationship with Erwinia and Tatumella.</title>
        <authorList>
            <person name="Palmer M."/>
            <person name="Steenkamp E.T."/>
            <person name="Coetzee M.P."/>
            <person name="Chan W.Y."/>
            <person name="van Zyl E."/>
            <person name="De Maayer P."/>
            <person name="Coutinho T.A."/>
            <person name="Blom J."/>
            <person name="Smits T.H."/>
            <person name="Duffy B."/>
            <person name="Venter S.N."/>
        </authorList>
    </citation>
    <scope>NUCLEOTIDE SEQUENCE [LARGE SCALE GENOMIC DNA]</scope>
    <source>
        <strain evidence="2 3">LMG 2657</strain>
    </source>
</reference>
<proteinExistence type="predicted"/>
<name>A0A1X1EG05_PANCY</name>
<gene>
    <name evidence="2" type="ORF">HA50_27810</name>
</gene>
<dbReference type="EMBL" id="MLJI01000003">
    <property type="protein sequence ID" value="ORM87752.1"/>
    <property type="molecule type" value="Genomic_DNA"/>
</dbReference>